<sequence length="587" mass="65523">MNEKRKNRLKCINNKLFERVWDHKDERDLLNFLRVPGNCPEPYIQRDGVQAPPRGRTMGLIQKHLATYLKSTLIHTLTVKDFCDEEQNWALERKNEIEKMKVIKDKAERVILKFDHVKSAEKKNKAFREYTSSKVKQIKANSKFKKLKKRLDEVLKDTLEGLKKLGYFQDAVEKLAVTSLSVFTGKCFLLEGISLESVQSVIEAARKTSRLLIYFKTNAESFFSPSLNNLDIMLFQLEKYIRITGHVCKQMRNRCILDELPVKLNVSLSEDTTQKMIDHLKQLSNLRLDQNIRLTLIFDKHALNFIGVFAKFGPRMEHFLSDLEKRAVKLDRMTMGTRISTVAGSSAGIVSGALSIAGLALAPVTAGLSLTLTLTAVGVGVTSGVTSLVTGITGAVVKSRNKTKAKSDFQSYYNDMLHILNSLEDISCVKDLEELDAADVLGVVNVLVRTGKVSYGIYKLADSAAVAAVLRNEEGIAAAAKIGLQEAQGARTIGKLAQKTPLVLSKSARAGYIALNAFLIGIDIAVIFREGMSLAKGNKSGTSQLIRSRALLLKSELEAWKKIYDSFCIGIWKFQKSKEVLERNFLP</sequence>
<keyword evidence="2" id="KW-0472">Membrane</keyword>
<feature type="transmembrane region" description="Helical" evidence="2">
    <location>
        <begin position="339"/>
        <end position="362"/>
    </location>
</feature>
<dbReference type="GO" id="GO:0008289">
    <property type="term" value="F:lipid binding"/>
    <property type="evidence" value="ECO:0007669"/>
    <property type="project" value="InterPro"/>
</dbReference>
<proteinExistence type="inferred from homology"/>
<comment type="similarity">
    <text evidence="1">Belongs to the apolipoprotein L family.</text>
</comment>
<dbReference type="GO" id="GO:0016020">
    <property type="term" value="C:membrane"/>
    <property type="evidence" value="ECO:0007669"/>
    <property type="project" value="TreeGrafter"/>
</dbReference>
<evidence type="ECO:0000256" key="2">
    <source>
        <dbReference type="SAM" id="Phobius"/>
    </source>
</evidence>
<dbReference type="PANTHER" id="PTHR14096">
    <property type="entry name" value="APOLIPOPROTEIN L"/>
    <property type="match status" value="1"/>
</dbReference>
<gene>
    <name evidence="3" type="ORF">DNTS_004383</name>
</gene>
<comment type="caution">
    <text evidence="3">The sequence shown here is derived from an EMBL/GenBank/DDBJ whole genome shotgun (WGS) entry which is preliminary data.</text>
</comment>
<dbReference type="GO" id="GO:0006869">
    <property type="term" value="P:lipid transport"/>
    <property type="evidence" value="ECO:0007669"/>
    <property type="project" value="InterPro"/>
</dbReference>
<dbReference type="AlphaFoldDB" id="A0A553RDW3"/>
<name>A0A553RDW3_9TELE</name>
<keyword evidence="2" id="KW-0812">Transmembrane</keyword>
<evidence type="ECO:0000313" key="4">
    <source>
        <dbReference type="Proteomes" id="UP000316079"/>
    </source>
</evidence>
<accession>A0A553RDW3</accession>
<dbReference type="GO" id="GO:0042157">
    <property type="term" value="P:lipoprotein metabolic process"/>
    <property type="evidence" value="ECO:0007669"/>
    <property type="project" value="InterPro"/>
</dbReference>
<feature type="transmembrane region" description="Helical" evidence="2">
    <location>
        <begin position="374"/>
        <end position="397"/>
    </location>
</feature>
<dbReference type="InterPro" id="IPR008405">
    <property type="entry name" value="ApoL"/>
</dbReference>
<dbReference type="OrthoDB" id="6146578at2759"/>
<dbReference type="PANTHER" id="PTHR14096:SF57">
    <property type="entry name" value="APOLIPOPROTEIN L4"/>
    <property type="match status" value="1"/>
</dbReference>
<dbReference type="EMBL" id="SRMA01024473">
    <property type="protein sequence ID" value="TRZ00381.1"/>
    <property type="molecule type" value="Genomic_DNA"/>
</dbReference>
<protein>
    <submittedName>
        <fullName evidence="3">Uncharacterized protein</fullName>
    </submittedName>
</protein>
<organism evidence="3 4">
    <name type="scientific">Danionella cerebrum</name>
    <dbReference type="NCBI Taxonomy" id="2873325"/>
    <lineage>
        <taxon>Eukaryota</taxon>
        <taxon>Metazoa</taxon>
        <taxon>Chordata</taxon>
        <taxon>Craniata</taxon>
        <taxon>Vertebrata</taxon>
        <taxon>Euteleostomi</taxon>
        <taxon>Actinopterygii</taxon>
        <taxon>Neopterygii</taxon>
        <taxon>Teleostei</taxon>
        <taxon>Ostariophysi</taxon>
        <taxon>Cypriniformes</taxon>
        <taxon>Danionidae</taxon>
        <taxon>Danioninae</taxon>
        <taxon>Danionella</taxon>
    </lineage>
</organism>
<dbReference type="GO" id="GO:0005576">
    <property type="term" value="C:extracellular region"/>
    <property type="evidence" value="ECO:0007669"/>
    <property type="project" value="InterPro"/>
</dbReference>
<dbReference type="Pfam" id="PF05461">
    <property type="entry name" value="ApoL"/>
    <property type="match status" value="1"/>
</dbReference>
<evidence type="ECO:0000256" key="1">
    <source>
        <dbReference type="ARBA" id="ARBA00010090"/>
    </source>
</evidence>
<evidence type="ECO:0000313" key="3">
    <source>
        <dbReference type="EMBL" id="TRZ00381.1"/>
    </source>
</evidence>
<keyword evidence="2" id="KW-1133">Transmembrane helix</keyword>
<dbReference type="STRING" id="623744.A0A553RDW3"/>
<dbReference type="Proteomes" id="UP000316079">
    <property type="component" value="Unassembled WGS sequence"/>
</dbReference>
<reference evidence="3 4" key="1">
    <citation type="journal article" date="2019" name="Sci. Data">
        <title>Hybrid genome assembly and annotation of Danionella translucida.</title>
        <authorList>
            <person name="Kadobianskyi M."/>
            <person name="Schulze L."/>
            <person name="Schuelke M."/>
            <person name="Judkewitz B."/>
        </authorList>
    </citation>
    <scope>NUCLEOTIDE SEQUENCE [LARGE SCALE GENOMIC DNA]</scope>
    <source>
        <strain evidence="3 4">Bolton</strain>
    </source>
</reference>
<keyword evidence="4" id="KW-1185">Reference proteome</keyword>